<dbReference type="InterPro" id="IPR038765">
    <property type="entry name" value="Papain-like_cys_pep_sf"/>
</dbReference>
<dbReference type="FunFam" id="3.90.70.10:FF:000117">
    <property type="entry name" value="Probable papain cysteine protease"/>
    <property type="match status" value="1"/>
</dbReference>
<keyword evidence="6" id="KW-1185">Reference proteome</keyword>
<dbReference type="GO" id="GO:0016807">
    <property type="term" value="F:cysteine-type carboxypeptidase activity"/>
    <property type="evidence" value="ECO:0007669"/>
    <property type="project" value="UniProtKB-EC"/>
</dbReference>
<dbReference type="InterPro" id="IPR025661">
    <property type="entry name" value="Pept_asp_AS"/>
</dbReference>
<dbReference type="Proteomes" id="UP000198406">
    <property type="component" value="Unassembled WGS sequence"/>
</dbReference>
<dbReference type="GO" id="GO:0006508">
    <property type="term" value="P:proteolysis"/>
    <property type="evidence" value="ECO:0007669"/>
    <property type="project" value="InterPro"/>
</dbReference>
<evidence type="ECO:0000313" key="6">
    <source>
        <dbReference type="Proteomes" id="UP000198406"/>
    </source>
</evidence>
<proteinExistence type="inferred from homology"/>
<keyword evidence="5" id="KW-0121">Carboxypeptidase</keyword>
<dbReference type="Gene3D" id="3.90.70.10">
    <property type="entry name" value="Cysteine proteinases"/>
    <property type="match status" value="1"/>
</dbReference>
<protein>
    <submittedName>
        <fullName evidence="5">Cathepsin X</fullName>
        <ecNumber evidence="5">3.4.18.1</ecNumber>
    </submittedName>
</protein>
<dbReference type="PRINTS" id="PR00705">
    <property type="entry name" value="PAPAIN"/>
</dbReference>
<keyword evidence="5" id="KW-0378">Hydrolase</keyword>
<feature type="signal peptide" evidence="3">
    <location>
        <begin position="1"/>
        <end position="19"/>
    </location>
</feature>
<dbReference type="InterPro" id="IPR013128">
    <property type="entry name" value="Peptidase_C1A"/>
</dbReference>
<evidence type="ECO:0000256" key="1">
    <source>
        <dbReference type="ARBA" id="ARBA00008455"/>
    </source>
</evidence>
<feature type="chain" id="PRO_5018525918" evidence="3">
    <location>
        <begin position="20"/>
        <end position="359"/>
    </location>
</feature>
<evidence type="ECO:0000256" key="3">
    <source>
        <dbReference type="SAM" id="SignalP"/>
    </source>
</evidence>
<keyword evidence="5" id="KW-0645">Protease</keyword>
<evidence type="ECO:0000313" key="5">
    <source>
        <dbReference type="EMBL" id="GAX09331.1"/>
    </source>
</evidence>
<feature type="domain" description="Peptidase C1A papain C-terminal" evidence="4">
    <location>
        <begin position="60"/>
        <end position="317"/>
    </location>
</feature>
<dbReference type="AlphaFoldDB" id="A0A1Z5J6C0"/>
<sequence>MPLQSLLFFSIVLLTVVQGQETEVAPAQSFRNEFQILQGHTKREAYKSPLPYTYIDPNDLPDSFHWGDVNGVSYLTHSLNQHIPQYCGSCWAHGALSSLADRINIARNGTGGDEINLSVQYILNCGGSVAGSCHGGSATGVYEFIQQKGFVPYDTCMPYMACSSESREGFCNSVDTTCTPMNTCRTCTRKGCRALDQFPNATVAEYGTYSYVTDGFGAVANKIKAEIYARGPVAAGVNAEPLVNYKGNGKIIRETSIFKMIVNHIVSIVGWGMDPETGDQYWIVRNSWGAYWGNMGYFNILMGHNALGIELEVSWATPGTFTTKNFSCHVDGSDCDAGRMEWQTYEDPSVQIGRRLRHN</sequence>
<evidence type="ECO:0000256" key="2">
    <source>
        <dbReference type="ARBA" id="ARBA00023145"/>
    </source>
</evidence>
<comment type="caution">
    <text evidence="5">The sequence shown here is derived from an EMBL/GenBank/DDBJ whole genome shotgun (WGS) entry which is preliminary data.</text>
</comment>
<dbReference type="Pfam" id="PF00112">
    <property type="entry name" value="Peptidase_C1"/>
    <property type="match status" value="1"/>
</dbReference>
<dbReference type="EC" id="3.4.18.1" evidence="5"/>
<dbReference type="PANTHER" id="PTHR12411">
    <property type="entry name" value="CYSTEINE PROTEASE FAMILY C1-RELATED"/>
    <property type="match status" value="1"/>
</dbReference>
<dbReference type="EMBL" id="BDSP01000007">
    <property type="protein sequence ID" value="GAX09331.1"/>
    <property type="molecule type" value="Genomic_DNA"/>
</dbReference>
<dbReference type="SMART" id="SM00645">
    <property type="entry name" value="Pept_C1"/>
    <property type="match status" value="1"/>
</dbReference>
<dbReference type="InterPro" id="IPR000668">
    <property type="entry name" value="Peptidase_C1A_C"/>
</dbReference>
<dbReference type="PROSITE" id="PS00640">
    <property type="entry name" value="THIOL_PROTEASE_ASN"/>
    <property type="match status" value="1"/>
</dbReference>
<dbReference type="OrthoDB" id="190265at2759"/>
<dbReference type="SUPFAM" id="SSF54001">
    <property type="entry name" value="Cysteine proteinases"/>
    <property type="match status" value="1"/>
</dbReference>
<keyword evidence="3" id="KW-0732">Signal</keyword>
<keyword evidence="2" id="KW-0865">Zymogen</keyword>
<accession>A0A1Z5J6C0</accession>
<comment type="similarity">
    <text evidence="1">Belongs to the peptidase C1 family.</text>
</comment>
<name>A0A1Z5J6C0_FISSO</name>
<gene>
    <name evidence="5" type="ORF">FisN_6Lh300</name>
</gene>
<evidence type="ECO:0000259" key="4">
    <source>
        <dbReference type="SMART" id="SM00645"/>
    </source>
</evidence>
<reference evidence="5 6" key="1">
    <citation type="journal article" date="2015" name="Plant Cell">
        <title>Oil accumulation by the oleaginous diatom Fistulifera solaris as revealed by the genome and transcriptome.</title>
        <authorList>
            <person name="Tanaka T."/>
            <person name="Maeda Y."/>
            <person name="Veluchamy A."/>
            <person name="Tanaka M."/>
            <person name="Abida H."/>
            <person name="Marechal E."/>
            <person name="Bowler C."/>
            <person name="Muto M."/>
            <person name="Sunaga Y."/>
            <person name="Tanaka M."/>
            <person name="Yoshino T."/>
            <person name="Taniguchi T."/>
            <person name="Fukuda Y."/>
            <person name="Nemoto M."/>
            <person name="Matsumoto M."/>
            <person name="Wong P.S."/>
            <person name="Aburatani S."/>
            <person name="Fujibuchi W."/>
        </authorList>
    </citation>
    <scope>NUCLEOTIDE SEQUENCE [LARGE SCALE GENOMIC DNA]</scope>
    <source>
        <strain evidence="5 6">JPCC DA0580</strain>
    </source>
</reference>
<organism evidence="5 6">
    <name type="scientific">Fistulifera solaris</name>
    <name type="common">Oleaginous diatom</name>
    <dbReference type="NCBI Taxonomy" id="1519565"/>
    <lineage>
        <taxon>Eukaryota</taxon>
        <taxon>Sar</taxon>
        <taxon>Stramenopiles</taxon>
        <taxon>Ochrophyta</taxon>
        <taxon>Bacillariophyta</taxon>
        <taxon>Bacillariophyceae</taxon>
        <taxon>Bacillariophycidae</taxon>
        <taxon>Naviculales</taxon>
        <taxon>Naviculaceae</taxon>
        <taxon>Fistulifera</taxon>
    </lineage>
</organism>
<dbReference type="InParanoid" id="A0A1Z5J6C0"/>